<gene>
    <name evidence="5" type="ORF">MOC_0303</name>
</gene>
<dbReference type="PANTHER" id="PTHR44591:SF14">
    <property type="entry name" value="PROTEIN PILG"/>
    <property type="match status" value="1"/>
</dbReference>
<dbReference type="RefSeq" id="WP_043755216.1">
    <property type="nucleotide sequence ID" value="NZ_CP003811.1"/>
</dbReference>
<dbReference type="STRING" id="693986.MOC_0303"/>
<sequence length="117" mass="12446">MPIFIVDDDAAILSSARFMLEGEGYTVATFESGSKLIAAFPQAKPCCIVIDYVLPDMTGLDAYERVRSSGGTAPVIIITGHPSAAIREKVRQAGLPLVEKAFVEDLLSAIEAIGPLH</sequence>
<dbReference type="Gene3D" id="3.40.50.2300">
    <property type="match status" value="1"/>
</dbReference>
<organism evidence="5 6">
    <name type="scientific">Methylobacterium oryzae CBMB20</name>
    <dbReference type="NCBI Taxonomy" id="693986"/>
    <lineage>
        <taxon>Bacteria</taxon>
        <taxon>Pseudomonadati</taxon>
        <taxon>Pseudomonadota</taxon>
        <taxon>Alphaproteobacteria</taxon>
        <taxon>Hyphomicrobiales</taxon>
        <taxon>Methylobacteriaceae</taxon>
        <taxon>Methylobacterium</taxon>
    </lineage>
</organism>
<dbReference type="EMBL" id="CP003811">
    <property type="protein sequence ID" value="AIQ88058.1"/>
    <property type="molecule type" value="Genomic_DNA"/>
</dbReference>
<dbReference type="GO" id="GO:0000160">
    <property type="term" value="P:phosphorelay signal transduction system"/>
    <property type="evidence" value="ECO:0007669"/>
    <property type="project" value="UniProtKB-KW"/>
</dbReference>
<dbReference type="PANTHER" id="PTHR44591">
    <property type="entry name" value="STRESS RESPONSE REGULATOR PROTEIN 1"/>
    <property type="match status" value="1"/>
</dbReference>
<dbReference type="Proteomes" id="UP000029492">
    <property type="component" value="Chromosome"/>
</dbReference>
<dbReference type="HOGENOM" id="CLU_000445_69_8_5"/>
<dbReference type="SUPFAM" id="SSF52172">
    <property type="entry name" value="CheY-like"/>
    <property type="match status" value="1"/>
</dbReference>
<evidence type="ECO:0000259" key="4">
    <source>
        <dbReference type="PROSITE" id="PS50110"/>
    </source>
</evidence>
<evidence type="ECO:0000256" key="3">
    <source>
        <dbReference type="PROSITE-ProRule" id="PRU00169"/>
    </source>
</evidence>
<accession>A0A089NQE0</accession>
<dbReference type="AlphaFoldDB" id="A0A089NQE0"/>
<evidence type="ECO:0000313" key="6">
    <source>
        <dbReference type="Proteomes" id="UP000029492"/>
    </source>
</evidence>
<dbReference type="eggNOG" id="COG4566">
    <property type="taxonomic scope" value="Bacteria"/>
</dbReference>
<dbReference type="KEGG" id="mor:MOC_0303"/>
<dbReference type="PROSITE" id="PS50110">
    <property type="entry name" value="RESPONSE_REGULATORY"/>
    <property type="match status" value="1"/>
</dbReference>
<evidence type="ECO:0000256" key="2">
    <source>
        <dbReference type="ARBA" id="ARBA00023012"/>
    </source>
</evidence>
<evidence type="ECO:0000313" key="5">
    <source>
        <dbReference type="EMBL" id="AIQ88058.1"/>
    </source>
</evidence>
<dbReference type="Pfam" id="PF00072">
    <property type="entry name" value="Response_reg"/>
    <property type="match status" value="1"/>
</dbReference>
<feature type="modified residue" description="4-aspartylphosphate" evidence="3">
    <location>
        <position position="51"/>
    </location>
</feature>
<protein>
    <submittedName>
        <fullName evidence="5">Response regulator receiver protein</fullName>
    </submittedName>
</protein>
<dbReference type="InterPro" id="IPR011006">
    <property type="entry name" value="CheY-like_superfamily"/>
</dbReference>
<dbReference type="InterPro" id="IPR001789">
    <property type="entry name" value="Sig_transdc_resp-reg_receiver"/>
</dbReference>
<keyword evidence="1 3" id="KW-0597">Phosphoprotein</keyword>
<feature type="domain" description="Response regulatory" evidence="4">
    <location>
        <begin position="2"/>
        <end position="114"/>
    </location>
</feature>
<keyword evidence="2" id="KW-0902">Two-component regulatory system</keyword>
<proteinExistence type="predicted"/>
<keyword evidence="6" id="KW-1185">Reference proteome</keyword>
<dbReference type="InterPro" id="IPR050595">
    <property type="entry name" value="Bact_response_regulator"/>
</dbReference>
<evidence type="ECO:0000256" key="1">
    <source>
        <dbReference type="ARBA" id="ARBA00022553"/>
    </source>
</evidence>
<name>A0A089NQE0_9HYPH</name>
<reference evidence="5 6" key="1">
    <citation type="journal article" date="2014" name="PLoS ONE">
        <title>Genome Information of Methylobacterium oryzae, a Plant-Probiotic Methylotroph in the Phyllosphere.</title>
        <authorList>
            <person name="Kwak M.J."/>
            <person name="Jeong H."/>
            <person name="Madhaiyan M."/>
            <person name="Lee Y."/>
            <person name="Sa T.M."/>
            <person name="Oh T.K."/>
            <person name="Kim J.F."/>
        </authorList>
    </citation>
    <scope>NUCLEOTIDE SEQUENCE [LARGE SCALE GENOMIC DNA]</scope>
    <source>
        <strain evidence="5 6">CBMB20</strain>
    </source>
</reference>
<dbReference type="SMART" id="SM00448">
    <property type="entry name" value="REC"/>
    <property type="match status" value="1"/>
</dbReference>